<organism evidence="1 2">
    <name type="scientific">Enterococcus gallinarum</name>
    <dbReference type="NCBI Taxonomy" id="1353"/>
    <lineage>
        <taxon>Bacteria</taxon>
        <taxon>Bacillati</taxon>
        <taxon>Bacillota</taxon>
        <taxon>Bacilli</taxon>
        <taxon>Lactobacillales</taxon>
        <taxon>Enterococcaceae</taxon>
        <taxon>Enterococcus</taxon>
    </lineage>
</organism>
<dbReference type="EMBL" id="JARPZN010000002">
    <property type="protein sequence ID" value="MDT2689628.1"/>
    <property type="molecule type" value="Genomic_DNA"/>
</dbReference>
<dbReference type="InterPro" id="IPR041242">
    <property type="entry name" value="HNHc_6"/>
</dbReference>
<protein>
    <submittedName>
        <fullName evidence="1">HNHc nuclease</fullName>
    </submittedName>
</protein>
<dbReference type="Pfam" id="PF16784">
    <property type="entry name" value="HNHc_6"/>
    <property type="match status" value="1"/>
</dbReference>
<dbReference type="AlphaFoldDB" id="A0AAE4HQD8"/>
<reference evidence="1" key="1">
    <citation type="submission" date="2023-03" db="EMBL/GenBank/DDBJ databases">
        <authorList>
            <person name="Shen W."/>
            <person name="Cai J."/>
        </authorList>
    </citation>
    <scope>NUCLEOTIDE SEQUENCE</scope>
    <source>
        <strain evidence="1">K69-2</strain>
    </source>
</reference>
<dbReference type="Proteomes" id="UP001183682">
    <property type="component" value="Unassembled WGS sequence"/>
</dbReference>
<evidence type="ECO:0000313" key="2">
    <source>
        <dbReference type="Proteomes" id="UP001183682"/>
    </source>
</evidence>
<dbReference type="RefSeq" id="WP_311809778.1">
    <property type="nucleotide sequence ID" value="NZ_JARPZN010000002.1"/>
</dbReference>
<accession>A0AAE4HQD8</accession>
<comment type="caution">
    <text evidence="1">The sequence shown here is derived from an EMBL/GenBank/DDBJ whole genome shotgun (WGS) entry which is preliminary data.</text>
</comment>
<proteinExistence type="predicted"/>
<gene>
    <name evidence="1" type="ORF">P7E30_05295</name>
</gene>
<evidence type="ECO:0000313" key="1">
    <source>
        <dbReference type="EMBL" id="MDT2689628.1"/>
    </source>
</evidence>
<name>A0AAE4HQD8_ENTGA</name>
<sequence>MQHLGRIINHDSNKLTIEFEDEINAEYLKTLARGKENLVKVKLIDNEPLSTKQNALSHALIRDIANWYVDDPGHVETMLKYEYEYTEDEPFSHAVASMNEGNIWITKLIQFVIREGVQLNQRYSYLLEHDSFFYYCCKYRKCAVSGRPGAQIHHVTAVGNRHRNNVDHRLFPFVALDWKTHNIAHQLGQEEFLKRYQIKPVYLDKEALIEIGIMSNAQIMRFDEKYETEELFKKAIEEG</sequence>